<evidence type="ECO:0000256" key="1">
    <source>
        <dbReference type="SAM" id="Coils"/>
    </source>
</evidence>
<accession>A0A231GZ81</accession>
<sequence>MSTLDTSTLLAQLRALLTLTNTEIQVAETRIAQARTEAVRRELSENADKGRARAEAIEAAIRDLGSVPEVVGPFLGRAVAAIKAMAEQAQPFDEALLGDLALEHQLLDRSRYIKALATAAGQREIVTLADRLITAHSATVEWLTTVLAEDALGGPAALRRTVLQAATGTAVKLFNLPVTWSARGLDRALDTVRTTPPALGELLARGAHAGDVAVKTLSASRDAALETAEQVTRHEGAGAAADALHSIRATTGVLEPGELPVRDYDELNVSQAVAAVKDLTEPADIRAIVAYEEAHKKRHGVVSAAQTRLAAIAQEVTGLS</sequence>
<organism evidence="2 3">
    <name type="scientific">Nocardia cerradoensis</name>
    <dbReference type="NCBI Taxonomy" id="85688"/>
    <lineage>
        <taxon>Bacteria</taxon>
        <taxon>Bacillati</taxon>
        <taxon>Actinomycetota</taxon>
        <taxon>Actinomycetes</taxon>
        <taxon>Mycobacteriales</taxon>
        <taxon>Nocardiaceae</taxon>
        <taxon>Nocardia</taxon>
    </lineage>
</organism>
<dbReference type="Gene3D" id="1.20.1260.10">
    <property type="match status" value="1"/>
</dbReference>
<feature type="coiled-coil region" evidence="1">
    <location>
        <begin position="17"/>
        <end position="60"/>
    </location>
</feature>
<reference evidence="2 3" key="1">
    <citation type="submission" date="2017-07" db="EMBL/GenBank/DDBJ databases">
        <title>First draft Genome Sequence of Nocardia cerradoensis isolated from human infection.</title>
        <authorList>
            <person name="Carrasco G."/>
        </authorList>
    </citation>
    <scope>NUCLEOTIDE SEQUENCE [LARGE SCALE GENOMIC DNA]</scope>
    <source>
        <strain evidence="2 3">CNM20130759</strain>
    </source>
</reference>
<evidence type="ECO:0008006" key="4">
    <source>
        <dbReference type="Google" id="ProtNLM"/>
    </source>
</evidence>
<comment type="caution">
    <text evidence="2">The sequence shown here is derived from an EMBL/GenBank/DDBJ whole genome shotgun (WGS) entry which is preliminary data.</text>
</comment>
<dbReference type="AlphaFoldDB" id="A0A231GZ81"/>
<name>A0A231GZ81_9NOCA</name>
<protein>
    <recommendedName>
        <fullName evidence="4">Ferritin-like domain-containing protein</fullName>
    </recommendedName>
</protein>
<evidence type="ECO:0000313" key="3">
    <source>
        <dbReference type="Proteomes" id="UP000215506"/>
    </source>
</evidence>
<dbReference type="EMBL" id="NGAF01000017">
    <property type="protein sequence ID" value="OXR41831.1"/>
    <property type="molecule type" value="Genomic_DNA"/>
</dbReference>
<proteinExistence type="predicted"/>
<gene>
    <name evidence="2" type="ORF">B7C42_06173</name>
</gene>
<evidence type="ECO:0000313" key="2">
    <source>
        <dbReference type="EMBL" id="OXR41831.1"/>
    </source>
</evidence>
<dbReference type="InterPro" id="IPR012347">
    <property type="entry name" value="Ferritin-like"/>
</dbReference>
<dbReference type="Proteomes" id="UP000215506">
    <property type="component" value="Unassembled WGS sequence"/>
</dbReference>
<keyword evidence="3" id="KW-1185">Reference proteome</keyword>
<dbReference type="RefSeq" id="WP_039780741.1">
    <property type="nucleotide sequence ID" value="NZ_JAAXOR010000004.1"/>
</dbReference>
<keyword evidence="1" id="KW-0175">Coiled coil</keyword>